<feature type="signal peptide" evidence="1">
    <location>
        <begin position="1"/>
        <end position="18"/>
    </location>
</feature>
<feature type="chain" id="PRO_5012462521" evidence="1">
    <location>
        <begin position="19"/>
        <end position="583"/>
    </location>
</feature>
<evidence type="ECO:0000256" key="1">
    <source>
        <dbReference type="SAM" id="SignalP"/>
    </source>
</evidence>
<dbReference type="OrthoDB" id="10262892at2759"/>
<keyword evidence="3" id="KW-1185">Reference proteome</keyword>
<evidence type="ECO:0000313" key="3">
    <source>
        <dbReference type="Proteomes" id="UP000242180"/>
    </source>
</evidence>
<gene>
    <name evidence="2" type="ORF">BCR43DRAFT_466315</name>
</gene>
<proteinExistence type="predicted"/>
<reference evidence="2 3" key="1">
    <citation type="submission" date="2016-07" db="EMBL/GenBank/DDBJ databases">
        <title>Pervasive Adenine N6-methylation of Active Genes in Fungi.</title>
        <authorList>
            <consortium name="DOE Joint Genome Institute"/>
            <person name="Mondo S.J."/>
            <person name="Dannebaum R.O."/>
            <person name="Kuo R.C."/>
            <person name="Labutti K."/>
            <person name="Haridas S."/>
            <person name="Kuo A."/>
            <person name="Salamov A."/>
            <person name="Ahrendt S.R."/>
            <person name="Lipzen A."/>
            <person name="Sullivan W."/>
            <person name="Andreopoulos W.B."/>
            <person name="Clum A."/>
            <person name="Lindquist E."/>
            <person name="Daum C."/>
            <person name="Ramamoorthy G.K."/>
            <person name="Gryganskyi A."/>
            <person name="Culley D."/>
            <person name="Magnuson J.K."/>
            <person name="James T.Y."/>
            <person name="O'Malley M.A."/>
            <person name="Stajich J.E."/>
            <person name="Spatafora J.W."/>
            <person name="Visel A."/>
            <person name="Grigoriev I.V."/>
        </authorList>
    </citation>
    <scope>NUCLEOTIDE SEQUENCE [LARGE SCALE GENOMIC DNA]</scope>
    <source>
        <strain evidence="2 3">NRRL 2496</strain>
    </source>
</reference>
<dbReference type="InParanoid" id="A0A1X2HTS9"/>
<accession>A0A1X2HTS9</accession>
<protein>
    <submittedName>
        <fullName evidence="2">Coth protein-domain-containing protein</fullName>
    </submittedName>
</protein>
<dbReference type="PANTHER" id="PTHR40050">
    <property type="entry name" value="INNER SPORE COAT PROTEIN H"/>
    <property type="match status" value="1"/>
</dbReference>
<dbReference type="EMBL" id="MCGN01000001">
    <property type="protein sequence ID" value="ORZ03002.1"/>
    <property type="molecule type" value="Genomic_DNA"/>
</dbReference>
<keyword evidence="1" id="KW-0732">Signal</keyword>
<evidence type="ECO:0000313" key="2">
    <source>
        <dbReference type="EMBL" id="ORZ03002.1"/>
    </source>
</evidence>
<name>A0A1X2HTS9_SYNRA</name>
<dbReference type="Proteomes" id="UP000242180">
    <property type="component" value="Unassembled WGS sequence"/>
</dbReference>
<organism evidence="2 3">
    <name type="scientific">Syncephalastrum racemosum</name>
    <name type="common">Filamentous fungus</name>
    <dbReference type="NCBI Taxonomy" id="13706"/>
    <lineage>
        <taxon>Eukaryota</taxon>
        <taxon>Fungi</taxon>
        <taxon>Fungi incertae sedis</taxon>
        <taxon>Mucoromycota</taxon>
        <taxon>Mucoromycotina</taxon>
        <taxon>Mucoromycetes</taxon>
        <taxon>Mucorales</taxon>
        <taxon>Syncephalastraceae</taxon>
        <taxon>Syncephalastrum</taxon>
    </lineage>
</organism>
<dbReference type="Pfam" id="PF08757">
    <property type="entry name" value="CotH"/>
    <property type="match status" value="1"/>
</dbReference>
<sequence length="583" mass="65645">MHIGKRVAFLLAATFATCAVVADVQKNDLTPIKVIHAVEHGVRLGVQVQNDTNVYMLSQSDLDSLLHVGTAPAAAKSYRFVTVHDNGTILDKEAFDRPPSSASLHEFYGRSRADQKAVDALPAFGRRLVERLDDSIVHPQDEIPTMHIKAIPEDLRELYDNYLEDFAISANMSHISGQTSRLFGKLSFNIHINKTSGLSLGGYRKFKLRSCATDPTFMREKLYYDVLAAAGLPASGASYIRLFINQEPIGLYMLVDNYKNPFLRNMYGNNKDNKKHKGKKYKHGVLYQGNMPENPMAPEGLQGGANLEYLGPQAANYAVGLENLYKIQQEASGKKHRRGLEPLIEFMKFINHPYADDEEEQEGEDGTVVQAGGGTIIEAWRRRFDVDTFLRNMALEVLMGHVDGYLGAAHNYFLYHRPETDQFTWMSADLDQTMGNTMIPLQNATSVDRFGLLAHARRPLMERIMTHFAGSFDEILRDFYQALFKTSALRDRTEAIAEFLREDVAWDAQLRQLRINSASTDQKHREQIQQKILQMPLGSSFLERIDAIDFDTALNGPIDNPSLMPLRDWLSQTSEALAHALAS</sequence>
<dbReference type="AlphaFoldDB" id="A0A1X2HTS9"/>
<dbReference type="PANTHER" id="PTHR40050:SF1">
    <property type="entry name" value="INNER SPORE COAT PROTEIN H"/>
    <property type="match status" value="1"/>
</dbReference>
<comment type="caution">
    <text evidence="2">The sequence shown here is derived from an EMBL/GenBank/DDBJ whole genome shotgun (WGS) entry which is preliminary data.</text>
</comment>
<dbReference type="STRING" id="13706.A0A1X2HTS9"/>
<dbReference type="OMA" id="GSMQENP"/>
<dbReference type="InterPro" id="IPR014867">
    <property type="entry name" value="Spore_coat_CotH_CotH2/3/7"/>
</dbReference>